<dbReference type="PANTHER" id="PTHR22789">
    <property type="entry name" value="FUCULOSE PHOSPHATE ALDOLASE"/>
    <property type="match status" value="1"/>
</dbReference>
<protein>
    <submittedName>
        <fullName evidence="4">Class II aldolase and Adducin domain-containing protein</fullName>
    </submittedName>
</protein>
<feature type="domain" description="Class II aldolase/adducin N-terminal" evidence="3">
    <location>
        <begin position="12"/>
        <end position="203"/>
    </location>
</feature>
<dbReference type="Proteomes" id="UP001172101">
    <property type="component" value="Unassembled WGS sequence"/>
</dbReference>
<dbReference type="GO" id="GO:0016832">
    <property type="term" value="F:aldehyde-lyase activity"/>
    <property type="evidence" value="ECO:0007669"/>
    <property type="project" value="TreeGrafter"/>
</dbReference>
<dbReference type="InterPro" id="IPR001303">
    <property type="entry name" value="Aldolase_II/adducin_N"/>
</dbReference>
<gene>
    <name evidence="4" type="ORF">B0T26DRAFT_711346</name>
</gene>
<dbReference type="PANTHER" id="PTHR22789:SF0">
    <property type="entry name" value="3-OXO-TETRONATE 4-PHOSPHATE DECARBOXYLASE-RELATED"/>
    <property type="match status" value="1"/>
</dbReference>
<dbReference type="InterPro" id="IPR050197">
    <property type="entry name" value="Aldolase_class_II_sugar_metab"/>
</dbReference>
<dbReference type="AlphaFoldDB" id="A0AA40E084"/>
<evidence type="ECO:0000313" key="4">
    <source>
        <dbReference type="EMBL" id="KAK0717918.1"/>
    </source>
</evidence>
<comment type="caution">
    <text evidence="4">The sequence shown here is derived from an EMBL/GenBank/DDBJ whole genome shotgun (WGS) entry which is preliminary data.</text>
</comment>
<organism evidence="4 5">
    <name type="scientific">Lasiosphaeria miniovina</name>
    <dbReference type="NCBI Taxonomy" id="1954250"/>
    <lineage>
        <taxon>Eukaryota</taxon>
        <taxon>Fungi</taxon>
        <taxon>Dikarya</taxon>
        <taxon>Ascomycota</taxon>
        <taxon>Pezizomycotina</taxon>
        <taxon>Sordariomycetes</taxon>
        <taxon>Sordariomycetidae</taxon>
        <taxon>Sordariales</taxon>
        <taxon>Lasiosphaeriaceae</taxon>
        <taxon>Lasiosphaeria</taxon>
    </lineage>
</organism>
<dbReference type="GeneID" id="85325301"/>
<dbReference type="EMBL" id="JAUIRO010000004">
    <property type="protein sequence ID" value="KAK0717918.1"/>
    <property type="molecule type" value="Genomic_DNA"/>
</dbReference>
<evidence type="ECO:0000256" key="2">
    <source>
        <dbReference type="ARBA" id="ARBA00023239"/>
    </source>
</evidence>
<dbReference type="RefSeq" id="XP_060296711.1">
    <property type="nucleotide sequence ID" value="XM_060442031.1"/>
</dbReference>
<dbReference type="Gene3D" id="3.40.225.10">
    <property type="entry name" value="Class II aldolase/adducin N-terminal domain"/>
    <property type="match status" value="1"/>
</dbReference>
<dbReference type="GO" id="GO:0046872">
    <property type="term" value="F:metal ion binding"/>
    <property type="evidence" value="ECO:0007669"/>
    <property type="project" value="UniProtKB-KW"/>
</dbReference>
<keyword evidence="2" id="KW-0456">Lyase</keyword>
<proteinExistence type="predicted"/>
<dbReference type="InterPro" id="IPR036409">
    <property type="entry name" value="Aldolase_II/adducin_N_sf"/>
</dbReference>
<evidence type="ECO:0000256" key="1">
    <source>
        <dbReference type="ARBA" id="ARBA00022723"/>
    </source>
</evidence>
<dbReference type="Pfam" id="PF00596">
    <property type="entry name" value="Aldolase_II"/>
    <property type="match status" value="1"/>
</dbReference>
<evidence type="ECO:0000313" key="5">
    <source>
        <dbReference type="Proteomes" id="UP001172101"/>
    </source>
</evidence>
<accession>A0AA40E084</accession>
<name>A0AA40E084_9PEZI</name>
<evidence type="ECO:0000259" key="3">
    <source>
        <dbReference type="SMART" id="SM01007"/>
    </source>
</evidence>
<keyword evidence="5" id="KW-1185">Reference proteome</keyword>
<keyword evidence="1" id="KW-0479">Metal-binding</keyword>
<dbReference type="SUPFAM" id="SSF53639">
    <property type="entry name" value="AraD/HMP-PK domain-like"/>
    <property type="match status" value="1"/>
</dbReference>
<dbReference type="SMART" id="SM01007">
    <property type="entry name" value="Aldolase_II"/>
    <property type="match status" value="1"/>
</dbReference>
<dbReference type="GO" id="GO:0005829">
    <property type="term" value="C:cytosol"/>
    <property type="evidence" value="ECO:0007669"/>
    <property type="project" value="TreeGrafter"/>
</dbReference>
<dbReference type="GO" id="GO:0019323">
    <property type="term" value="P:pentose catabolic process"/>
    <property type="evidence" value="ECO:0007669"/>
    <property type="project" value="TreeGrafter"/>
</dbReference>
<sequence length="264" mass="29096">MSNPDLIRSYWRDFIDGSHILHHQGVVDAYGHLSFRHPLKSGVFVMSRNIAPATISLPDDLVEYWIANAEPLDPNSASGYAERHIHSEIYKRHANINAVVHSHSDAVIPYTIMSVALRACYHMAGFLGAEGVPVYNITEYLEQGDLRDMLVRNEHLGNALARFFDDGNSVTLMRGHGFTTVGDSIQQAVLQAVYTQHNAAIQTAALTIGASSASMTPRAAPSSIQYLTKEEAQAAADMTKWSSGRPWKLWTREVEASGLYVNSA</sequence>
<reference evidence="4" key="1">
    <citation type="submission" date="2023-06" db="EMBL/GenBank/DDBJ databases">
        <title>Genome-scale phylogeny and comparative genomics of the fungal order Sordariales.</title>
        <authorList>
            <consortium name="Lawrence Berkeley National Laboratory"/>
            <person name="Hensen N."/>
            <person name="Bonometti L."/>
            <person name="Westerberg I."/>
            <person name="Brannstrom I.O."/>
            <person name="Guillou S."/>
            <person name="Cros-Aarteil S."/>
            <person name="Calhoun S."/>
            <person name="Haridas S."/>
            <person name="Kuo A."/>
            <person name="Mondo S."/>
            <person name="Pangilinan J."/>
            <person name="Riley R."/>
            <person name="LaButti K."/>
            <person name="Andreopoulos B."/>
            <person name="Lipzen A."/>
            <person name="Chen C."/>
            <person name="Yanf M."/>
            <person name="Daum C."/>
            <person name="Ng V."/>
            <person name="Clum A."/>
            <person name="Steindorff A."/>
            <person name="Ohm R."/>
            <person name="Martin F."/>
            <person name="Silar P."/>
            <person name="Natvig D."/>
            <person name="Lalanne C."/>
            <person name="Gautier V."/>
            <person name="Ament-velasquez S.L."/>
            <person name="Kruys A."/>
            <person name="Hutchinson M.I."/>
            <person name="Powell A.J."/>
            <person name="Barry K."/>
            <person name="Miller A.N."/>
            <person name="Grigoriev I.V."/>
            <person name="Debuchy R."/>
            <person name="Gladieux P."/>
            <person name="Thoren M.H."/>
            <person name="Johannesson H."/>
        </authorList>
    </citation>
    <scope>NUCLEOTIDE SEQUENCE</scope>
    <source>
        <strain evidence="4">SMH2392-1A</strain>
    </source>
</reference>